<name>A0A8S2US05_9BILA</name>
<dbReference type="Proteomes" id="UP000676336">
    <property type="component" value="Unassembled WGS sequence"/>
</dbReference>
<feature type="non-terminal residue" evidence="1">
    <location>
        <position position="49"/>
    </location>
</feature>
<gene>
    <name evidence="1" type="ORF">SMN809_LOCUS27464</name>
</gene>
<dbReference type="EMBL" id="CAJOBI010042900">
    <property type="protein sequence ID" value="CAF4333079.1"/>
    <property type="molecule type" value="Genomic_DNA"/>
</dbReference>
<sequence length="49" mass="5548">MEYLSKEYFSKIFPDSIISIEKKPKTDKQGGHIVMIRSSEASSTDAIIK</sequence>
<proteinExistence type="predicted"/>
<comment type="caution">
    <text evidence="1">The sequence shown here is derived from an EMBL/GenBank/DDBJ whole genome shotgun (WGS) entry which is preliminary data.</text>
</comment>
<protein>
    <submittedName>
        <fullName evidence="1">Uncharacterized protein</fullName>
    </submittedName>
</protein>
<evidence type="ECO:0000313" key="1">
    <source>
        <dbReference type="EMBL" id="CAF4333079.1"/>
    </source>
</evidence>
<evidence type="ECO:0000313" key="2">
    <source>
        <dbReference type="Proteomes" id="UP000676336"/>
    </source>
</evidence>
<accession>A0A8S2US05</accession>
<dbReference type="AlphaFoldDB" id="A0A8S2US05"/>
<reference evidence="1" key="1">
    <citation type="submission" date="2021-02" db="EMBL/GenBank/DDBJ databases">
        <authorList>
            <person name="Nowell W R."/>
        </authorList>
    </citation>
    <scope>NUCLEOTIDE SEQUENCE</scope>
</reference>
<organism evidence="1 2">
    <name type="scientific">Rotaria magnacalcarata</name>
    <dbReference type="NCBI Taxonomy" id="392030"/>
    <lineage>
        <taxon>Eukaryota</taxon>
        <taxon>Metazoa</taxon>
        <taxon>Spiralia</taxon>
        <taxon>Gnathifera</taxon>
        <taxon>Rotifera</taxon>
        <taxon>Eurotatoria</taxon>
        <taxon>Bdelloidea</taxon>
        <taxon>Philodinida</taxon>
        <taxon>Philodinidae</taxon>
        <taxon>Rotaria</taxon>
    </lineage>
</organism>